<evidence type="ECO:0000256" key="2">
    <source>
        <dbReference type="SAM" id="SignalP"/>
    </source>
</evidence>
<feature type="compositionally biased region" description="Low complexity" evidence="1">
    <location>
        <begin position="137"/>
        <end position="149"/>
    </location>
</feature>
<proteinExistence type="predicted"/>
<dbReference type="InParanoid" id="D8LTZ0"/>
<gene>
    <name evidence="3" type="ORF">Esi_0090_0067</name>
</gene>
<evidence type="ECO:0000313" key="4">
    <source>
        <dbReference type="Proteomes" id="UP000002630"/>
    </source>
</evidence>
<sequence length="271" mass="28312">MVAPRRRATNTTPICAVVWWLVICAHLRTVPVLALQCFSCTDCSVGGALSAQKQQCPPGEAFCAAVSRPRTSPLVYQSSSVDRGCASSLNVACEQLNPPQSSLARKEIAEEAGGTATTPAVGDHGHRESDGQNLRPGSSSRSGSSSDGGSRNDGHHLQPLLCCSTDFCNGLEDARREGQRRSEEHLRSLMEGTPRKKVGFSRGSLADGGIVTAGGRGSGVGTAAAVGERMVDGEDDNSARGGCEGGSRFATVLVIVGTFSQVLWLVGRLIE</sequence>
<dbReference type="InterPro" id="IPR045860">
    <property type="entry name" value="Snake_toxin-like_sf"/>
</dbReference>
<protein>
    <submittedName>
        <fullName evidence="3">Uncharacterized protein</fullName>
    </submittedName>
</protein>
<dbReference type="EMBL" id="FN649138">
    <property type="protein sequence ID" value="CBN75380.1"/>
    <property type="molecule type" value="Genomic_DNA"/>
</dbReference>
<dbReference type="AlphaFoldDB" id="D8LTZ0"/>
<feature type="signal peptide" evidence="2">
    <location>
        <begin position="1"/>
        <end position="34"/>
    </location>
</feature>
<accession>D8LTZ0</accession>
<feature type="chain" id="PRO_5003117579" evidence="2">
    <location>
        <begin position="35"/>
        <end position="271"/>
    </location>
</feature>
<keyword evidence="4" id="KW-1185">Reference proteome</keyword>
<organism evidence="3 4">
    <name type="scientific">Ectocarpus siliculosus</name>
    <name type="common">Brown alga</name>
    <name type="synonym">Conferva siliculosa</name>
    <dbReference type="NCBI Taxonomy" id="2880"/>
    <lineage>
        <taxon>Eukaryota</taxon>
        <taxon>Sar</taxon>
        <taxon>Stramenopiles</taxon>
        <taxon>Ochrophyta</taxon>
        <taxon>PX clade</taxon>
        <taxon>Phaeophyceae</taxon>
        <taxon>Ectocarpales</taxon>
        <taxon>Ectocarpaceae</taxon>
        <taxon>Ectocarpus</taxon>
    </lineage>
</organism>
<dbReference type="EMBL" id="FN649751">
    <property type="protein sequence ID" value="CBN75380.1"/>
    <property type="molecule type" value="Genomic_DNA"/>
</dbReference>
<feature type="compositionally biased region" description="Low complexity" evidence="1">
    <location>
        <begin position="111"/>
        <end position="122"/>
    </location>
</feature>
<evidence type="ECO:0000256" key="1">
    <source>
        <dbReference type="SAM" id="MobiDB-lite"/>
    </source>
</evidence>
<feature type="region of interest" description="Disordered" evidence="1">
    <location>
        <begin position="110"/>
        <end position="153"/>
    </location>
</feature>
<name>D8LTZ0_ECTSI</name>
<dbReference type="OrthoDB" id="10364785at2759"/>
<keyword evidence="2" id="KW-0732">Signal</keyword>
<dbReference type="Proteomes" id="UP000002630">
    <property type="component" value="Linkage Group LG26"/>
</dbReference>
<dbReference type="SUPFAM" id="SSF57302">
    <property type="entry name" value="Snake toxin-like"/>
    <property type="match status" value="1"/>
</dbReference>
<evidence type="ECO:0000313" key="3">
    <source>
        <dbReference type="EMBL" id="CBN75380.1"/>
    </source>
</evidence>
<reference evidence="3 4" key="1">
    <citation type="journal article" date="2010" name="Nature">
        <title>The Ectocarpus genome and the independent evolution of multicellularity in brown algae.</title>
        <authorList>
            <person name="Cock J.M."/>
            <person name="Sterck L."/>
            <person name="Rouze P."/>
            <person name="Scornet D."/>
            <person name="Allen A.E."/>
            <person name="Amoutzias G."/>
            <person name="Anthouard V."/>
            <person name="Artiguenave F."/>
            <person name="Aury J.M."/>
            <person name="Badger J.H."/>
            <person name="Beszteri B."/>
            <person name="Billiau K."/>
            <person name="Bonnet E."/>
            <person name="Bothwell J.H."/>
            <person name="Bowler C."/>
            <person name="Boyen C."/>
            <person name="Brownlee C."/>
            <person name="Carrano C.J."/>
            <person name="Charrier B."/>
            <person name="Cho G.Y."/>
            <person name="Coelho S.M."/>
            <person name="Collen J."/>
            <person name="Corre E."/>
            <person name="Da Silva C."/>
            <person name="Delage L."/>
            <person name="Delaroque N."/>
            <person name="Dittami S.M."/>
            <person name="Doulbeau S."/>
            <person name="Elias M."/>
            <person name="Farnham G."/>
            <person name="Gachon C.M."/>
            <person name="Gschloessl B."/>
            <person name="Heesch S."/>
            <person name="Jabbari K."/>
            <person name="Jubin C."/>
            <person name="Kawai H."/>
            <person name="Kimura K."/>
            <person name="Kloareg B."/>
            <person name="Kupper F.C."/>
            <person name="Lang D."/>
            <person name="Le Bail A."/>
            <person name="Leblanc C."/>
            <person name="Lerouge P."/>
            <person name="Lohr M."/>
            <person name="Lopez P.J."/>
            <person name="Martens C."/>
            <person name="Maumus F."/>
            <person name="Michel G."/>
            <person name="Miranda-Saavedra D."/>
            <person name="Morales J."/>
            <person name="Moreau H."/>
            <person name="Motomura T."/>
            <person name="Nagasato C."/>
            <person name="Napoli C.A."/>
            <person name="Nelson D.R."/>
            <person name="Nyvall-Collen P."/>
            <person name="Peters A.F."/>
            <person name="Pommier C."/>
            <person name="Potin P."/>
            <person name="Poulain J."/>
            <person name="Quesneville H."/>
            <person name="Read B."/>
            <person name="Rensing S.A."/>
            <person name="Ritter A."/>
            <person name="Rousvoal S."/>
            <person name="Samanta M."/>
            <person name="Samson G."/>
            <person name="Schroeder D.C."/>
            <person name="Segurens B."/>
            <person name="Strittmatter M."/>
            <person name="Tonon T."/>
            <person name="Tregear J.W."/>
            <person name="Valentin K."/>
            <person name="von Dassow P."/>
            <person name="Yamagishi T."/>
            <person name="Van de Peer Y."/>
            <person name="Wincker P."/>
        </authorList>
    </citation>
    <scope>NUCLEOTIDE SEQUENCE [LARGE SCALE GENOMIC DNA]</scope>
    <source>
        <strain evidence="4">Ec32 / CCAP1310/4</strain>
    </source>
</reference>